<name>A0A0F9LI49_9ZZZZ</name>
<dbReference type="EMBL" id="LAZR01010985">
    <property type="protein sequence ID" value="KKM64010.1"/>
    <property type="molecule type" value="Genomic_DNA"/>
</dbReference>
<gene>
    <name evidence="1" type="ORF">LCGC14_1505690</name>
</gene>
<organism evidence="1">
    <name type="scientific">marine sediment metagenome</name>
    <dbReference type="NCBI Taxonomy" id="412755"/>
    <lineage>
        <taxon>unclassified sequences</taxon>
        <taxon>metagenomes</taxon>
        <taxon>ecological metagenomes</taxon>
    </lineage>
</organism>
<comment type="caution">
    <text evidence="1">The sequence shown here is derived from an EMBL/GenBank/DDBJ whole genome shotgun (WGS) entry which is preliminary data.</text>
</comment>
<reference evidence="1" key="1">
    <citation type="journal article" date="2015" name="Nature">
        <title>Complex archaea that bridge the gap between prokaryotes and eukaryotes.</title>
        <authorList>
            <person name="Spang A."/>
            <person name="Saw J.H."/>
            <person name="Jorgensen S.L."/>
            <person name="Zaremba-Niedzwiedzka K."/>
            <person name="Martijn J."/>
            <person name="Lind A.E."/>
            <person name="van Eijk R."/>
            <person name="Schleper C."/>
            <person name="Guy L."/>
            <person name="Ettema T.J."/>
        </authorList>
    </citation>
    <scope>NUCLEOTIDE SEQUENCE</scope>
</reference>
<sequence>MTQPLDYYYRFRTADELAFLTMLGTYCTRPKDRGDLLKQYLLAAKHRANWGQINKETVVAAAVRMLKARETLRLEHNLAEWRPMKPTRREPA</sequence>
<evidence type="ECO:0000313" key="1">
    <source>
        <dbReference type="EMBL" id="KKM64010.1"/>
    </source>
</evidence>
<protein>
    <submittedName>
        <fullName evidence="1">Uncharacterized protein</fullName>
    </submittedName>
</protein>
<accession>A0A0F9LI49</accession>
<proteinExistence type="predicted"/>
<dbReference type="AlphaFoldDB" id="A0A0F9LI49"/>